<feature type="transmembrane region" description="Helical" evidence="6">
    <location>
        <begin position="176"/>
        <end position="199"/>
    </location>
</feature>
<feature type="transmembrane region" description="Helical" evidence="6">
    <location>
        <begin position="57"/>
        <end position="79"/>
    </location>
</feature>
<evidence type="ECO:0000256" key="2">
    <source>
        <dbReference type="ARBA" id="ARBA00022692"/>
    </source>
</evidence>
<keyword evidence="2 6" id="KW-0812">Transmembrane</keyword>
<evidence type="ECO:0000256" key="4">
    <source>
        <dbReference type="ARBA" id="ARBA00023136"/>
    </source>
</evidence>
<feature type="domain" description="ABC transmembrane type-2" evidence="8">
    <location>
        <begin position="55"/>
        <end position="291"/>
    </location>
</feature>
<dbReference type="PANTHER" id="PTHR43229">
    <property type="entry name" value="NODULATION PROTEIN J"/>
    <property type="match status" value="1"/>
</dbReference>
<dbReference type="PROSITE" id="PS51012">
    <property type="entry name" value="ABC_TM2"/>
    <property type="match status" value="1"/>
</dbReference>
<dbReference type="PIRSF" id="PIRSF006648">
    <property type="entry name" value="DrrB"/>
    <property type="match status" value="1"/>
</dbReference>
<protein>
    <recommendedName>
        <fullName evidence="6">Transport permease protein</fullName>
    </recommendedName>
</protein>
<evidence type="ECO:0000256" key="5">
    <source>
        <dbReference type="ARBA" id="ARBA00023251"/>
    </source>
</evidence>
<keyword evidence="4 6" id="KW-0472">Membrane</keyword>
<dbReference type="InterPro" id="IPR000412">
    <property type="entry name" value="ABC_2_transport"/>
</dbReference>
<name>A0A9D7T8A8_9MICO</name>
<evidence type="ECO:0000256" key="3">
    <source>
        <dbReference type="ARBA" id="ARBA00022989"/>
    </source>
</evidence>
<feature type="transmembrane region" description="Helical" evidence="6">
    <location>
        <begin position="266"/>
        <end position="285"/>
    </location>
</feature>
<feature type="transmembrane region" description="Helical" evidence="6">
    <location>
        <begin position="145"/>
        <end position="170"/>
    </location>
</feature>
<feature type="transmembrane region" description="Helical" evidence="6">
    <location>
        <begin position="99"/>
        <end position="125"/>
    </location>
</feature>
<dbReference type="InterPro" id="IPR051784">
    <property type="entry name" value="Nod_factor_ABC_transporter"/>
</dbReference>
<dbReference type="EMBL" id="JADKGK010000020">
    <property type="protein sequence ID" value="MBL0004477.1"/>
    <property type="molecule type" value="Genomic_DNA"/>
</dbReference>
<evidence type="ECO:0000313" key="9">
    <source>
        <dbReference type="EMBL" id="MBL0004477.1"/>
    </source>
</evidence>
<keyword evidence="6" id="KW-1003">Cell membrane</keyword>
<comment type="similarity">
    <text evidence="6">Belongs to the ABC-2 integral membrane protein family.</text>
</comment>
<evidence type="ECO:0000259" key="8">
    <source>
        <dbReference type="PROSITE" id="PS51012"/>
    </source>
</evidence>
<comment type="subcellular location">
    <subcellularLocation>
        <location evidence="6">Cell membrane</location>
        <topology evidence="6">Multi-pass membrane protein</topology>
    </subcellularLocation>
    <subcellularLocation>
        <location evidence="1">Membrane</location>
        <topology evidence="1">Multi-pass membrane protein</topology>
    </subcellularLocation>
</comment>
<dbReference type="PRINTS" id="PR00164">
    <property type="entry name" value="ABC2TRNSPORT"/>
</dbReference>
<sequence>MDHPPARDERTQPHGIPKRGYAAPAPEPRAILPATRRWVPIVEFHLRVMRRVWRGMLYSRLGTPLLSLLAVGWGVGLLVDRGTAGGVPWHGSVLPYAVFVVPAILASSAMMTGFGESSWPVFGAIKWQGTYHAMLATPMRTRDVLVGHVAMVGGQLAVGAGAFVALAAPFGVWRSWWVLLTVPVATLTGLAFATIMTAVAARSETEGWFTAIFRVVATPLMLFSGTYFPIESLPAALLPVAWATPLWHGVEACRALATGLIDVGPLLGHLAALVAFTAVGVVWSARELERRLVR</sequence>
<keyword evidence="3 6" id="KW-1133">Transmembrane helix</keyword>
<dbReference type="AlphaFoldDB" id="A0A9D7T8A8"/>
<comment type="caution">
    <text evidence="9">The sequence shown here is derived from an EMBL/GenBank/DDBJ whole genome shotgun (WGS) entry which is preliminary data.</text>
</comment>
<dbReference type="Pfam" id="PF01061">
    <property type="entry name" value="ABC2_membrane"/>
    <property type="match status" value="1"/>
</dbReference>
<reference evidence="9" key="1">
    <citation type="submission" date="2020-10" db="EMBL/GenBank/DDBJ databases">
        <title>Connecting structure to function with the recovery of over 1000 high-quality activated sludge metagenome-assembled genomes encoding full-length rRNA genes using long-read sequencing.</title>
        <authorList>
            <person name="Singleton C.M."/>
            <person name="Petriglieri F."/>
            <person name="Kristensen J.M."/>
            <person name="Kirkegaard R.H."/>
            <person name="Michaelsen T.Y."/>
            <person name="Andersen M.H."/>
            <person name="Karst S.M."/>
            <person name="Dueholm M.S."/>
            <person name="Nielsen P.H."/>
            <person name="Albertsen M."/>
        </authorList>
    </citation>
    <scope>NUCLEOTIDE SEQUENCE</scope>
    <source>
        <strain evidence="9">Ribe_18-Q3-R11-54_MAXAC.001</strain>
    </source>
</reference>
<dbReference type="GO" id="GO:0043190">
    <property type="term" value="C:ATP-binding cassette (ABC) transporter complex"/>
    <property type="evidence" value="ECO:0007669"/>
    <property type="project" value="InterPro"/>
</dbReference>
<evidence type="ECO:0000256" key="7">
    <source>
        <dbReference type="SAM" id="MobiDB-lite"/>
    </source>
</evidence>
<dbReference type="Proteomes" id="UP000886632">
    <property type="component" value="Unassembled WGS sequence"/>
</dbReference>
<gene>
    <name evidence="9" type="ORF">IPP00_10985</name>
</gene>
<dbReference type="GO" id="GO:0140359">
    <property type="term" value="F:ABC-type transporter activity"/>
    <property type="evidence" value="ECO:0007669"/>
    <property type="project" value="InterPro"/>
</dbReference>
<evidence type="ECO:0000256" key="6">
    <source>
        <dbReference type="RuleBase" id="RU361157"/>
    </source>
</evidence>
<feature type="compositionally biased region" description="Basic and acidic residues" evidence="7">
    <location>
        <begin position="1"/>
        <end position="12"/>
    </location>
</feature>
<dbReference type="InterPro" id="IPR047817">
    <property type="entry name" value="ABC2_TM_bact-type"/>
</dbReference>
<feature type="transmembrane region" description="Helical" evidence="6">
    <location>
        <begin position="211"/>
        <end position="230"/>
    </location>
</feature>
<keyword evidence="6" id="KW-0813">Transport</keyword>
<accession>A0A9D7T8A8</accession>
<dbReference type="InterPro" id="IPR013525">
    <property type="entry name" value="ABC2_TM"/>
</dbReference>
<dbReference type="GO" id="GO:0046677">
    <property type="term" value="P:response to antibiotic"/>
    <property type="evidence" value="ECO:0007669"/>
    <property type="project" value="UniProtKB-KW"/>
</dbReference>
<evidence type="ECO:0000313" key="10">
    <source>
        <dbReference type="Proteomes" id="UP000886632"/>
    </source>
</evidence>
<organism evidence="9 10">
    <name type="scientific">Candidatus Phosphoribacter hodrii</name>
    <dbReference type="NCBI Taxonomy" id="2953743"/>
    <lineage>
        <taxon>Bacteria</taxon>
        <taxon>Bacillati</taxon>
        <taxon>Actinomycetota</taxon>
        <taxon>Actinomycetes</taxon>
        <taxon>Micrococcales</taxon>
        <taxon>Dermatophilaceae</taxon>
        <taxon>Candidatus Phosphoribacter</taxon>
    </lineage>
</organism>
<proteinExistence type="inferred from homology"/>
<feature type="region of interest" description="Disordered" evidence="7">
    <location>
        <begin position="1"/>
        <end position="24"/>
    </location>
</feature>
<dbReference type="PANTHER" id="PTHR43229:SF2">
    <property type="entry name" value="NODULATION PROTEIN J"/>
    <property type="match status" value="1"/>
</dbReference>
<keyword evidence="5" id="KW-0046">Antibiotic resistance</keyword>
<evidence type="ECO:0000256" key="1">
    <source>
        <dbReference type="ARBA" id="ARBA00004141"/>
    </source>
</evidence>